<accession>A0A8S4PHE0</accession>
<dbReference type="SMART" id="SM00732">
    <property type="entry name" value="YqgFc"/>
    <property type="match status" value="1"/>
</dbReference>
<dbReference type="GO" id="GO:0006139">
    <property type="term" value="P:nucleobase-containing compound metabolic process"/>
    <property type="evidence" value="ECO:0007669"/>
    <property type="project" value="InterPro"/>
</dbReference>
<gene>
    <name evidence="3" type="ORF">OFUS_LOCUS17469</name>
</gene>
<dbReference type="PANTHER" id="PTHR10724">
    <property type="entry name" value="30S RIBOSOMAL PROTEIN S1"/>
    <property type="match status" value="1"/>
</dbReference>
<dbReference type="Pfam" id="PF09371">
    <property type="entry name" value="Tex_N"/>
    <property type="match status" value="1"/>
</dbReference>
<dbReference type="Gene3D" id="1.10.10.650">
    <property type="entry name" value="RuvA domain 2-like"/>
    <property type="match status" value="1"/>
</dbReference>
<dbReference type="FunFam" id="3.30.420.140:FF:000001">
    <property type="entry name" value="RNA-binding transcriptional accessory protein"/>
    <property type="match status" value="1"/>
</dbReference>
<feature type="domain" description="S1 motif" evidence="2">
    <location>
        <begin position="718"/>
        <end position="787"/>
    </location>
</feature>
<keyword evidence="4" id="KW-1185">Reference proteome</keyword>
<dbReference type="SUPFAM" id="SSF53098">
    <property type="entry name" value="Ribonuclease H-like"/>
    <property type="match status" value="1"/>
</dbReference>
<comment type="caution">
    <text evidence="3">The sequence shown here is derived from an EMBL/GenBank/DDBJ whole genome shotgun (WGS) entry which is preliminary data.</text>
</comment>
<proteinExistence type="predicted"/>
<dbReference type="InterPro" id="IPR023319">
    <property type="entry name" value="Tex-like_HTH_dom_sf"/>
</dbReference>
<dbReference type="Gene3D" id="2.40.50.140">
    <property type="entry name" value="Nucleic acid-binding proteins"/>
    <property type="match status" value="1"/>
</dbReference>
<dbReference type="Pfam" id="PF16921">
    <property type="entry name" value="Tex_YqgF"/>
    <property type="match status" value="1"/>
</dbReference>
<dbReference type="PROSITE" id="PS50126">
    <property type="entry name" value="S1"/>
    <property type="match status" value="1"/>
</dbReference>
<dbReference type="SMART" id="SM00316">
    <property type="entry name" value="S1"/>
    <property type="match status" value="1"/>
</dbReference>
<dbReference type="InterPro" id="IPR003029">
    <property type="entry name" value="S1_domain"/>
</dbReference>
<dbReference type="InterPro" id="IPR006641">
    <property type="entry name" value="YqgF/RNaseH-like_dom"/>
</dbReference>
<dbReference type="Gene3D" id="3.30.420.140">
    <property type="entry name" value="YqgF/RNase H-like domain"/>
    <property type="match status" value="1"/>
</dbReference>
<dbReference type="AlphaFoldDB" id="A0A8S4PHE0"/>
<protein>
    <recommendedName>
        <fullName evidence="2">S1 motif domain-containing protein</fullName>
    </recommendedName>
</protein>
<dbReference type="InterPro" id="IPR010994">
    <property type="entry name" value="RuvA_2-like"/>
</dbReference>
<name>A0A8S4PHE0_OWEFU</name>
<dbReference type="InterPro" id="IPR050437">
    <property type="entry name" value="Ribos_protein_bS1-like"/>
</dbReference>
<dbReference type="GO" id="GO:0003729">
    <property type="term" value="F:mRNA binding"/>
    <property type="evidence" value="ECO:0007669"/>
    <property type="project" value="UniProtKB-ARBA"/>
</dbReference>
<dbReference type="SUPFAM" id="SSF50249">
    <property type="entry name" value="Nucleic acid-binding proteins"/>
    <property type="match status" value="1"/>
</dbReference>
<dbReference type="PANTHER" id="PTHR10724:SF10">
    <property type="entry name" value="S1 RNA-BINDING DOMAIN-CONTAINING PROTEIN 1"/>
    <property type="match status" value="1"/>
</dbReference>
<dbReference type="InterPro" id="IPR012340">
    <property type="entry name" value="NA-bd_OB-fold"/>
</dbReference>
<evidence type="ECO:0000313" key="4">
    <source>
        <dbReference type="Proteomes" id="UP000749559"/>
    </source>
</evidence>
<dbReference type="Pfam" id="PF17674">
    <property type="entry name" value="HHH_9"/>
    <property type="match status" value="1"/>
</dbReference>
<dbReference type="Pfam" id="PF22706">
    <property type="entry name" value="Tex_central_region"/>
    <property type="match status" value="1"/>
</dbReference>
<dbReference type="InterPro" id="IPR041692">
    <property type="entry name" value="HHH_9"/>
</dbReference>
<dbReference type="Gene3D" id="1.10.3500.10">
    <property type="entry name" value="Tex N-terminal region-like"/>
    <property type="match status" value="1"/>
</dbReference>
<sequence length="790" mass="88391">MTSEDTVNWEPVHVLAQRMDIKERISKNIATLLDAENTIPFIARYRKEQTEDMSADKLREFKNLYDDLKHVITKIDSVSNAIEKIGKMNSSLKSALKCCQSYSEVEHLYAPFKTGSKRSLAQRAKDLGLEPLAMCMLKHPLDARINDFVKPSKDGLKTEGEVEIGVQHIIAEVISKDKDTMDKVRELCKTAHVTLESSQAVAASKKKESSEKSVKDSQKYEQYYNFKVPVKYAKPHQVLAINRGETKKLLTVKINIPEQVKERFVRFCQQKFTHRNCSDLVRSIIQKSIEDAYKRLIHPLICRQFRSDLKKVAEKASIDVFAGNLKQLLLTPPIRGKVVLGVDPGFTNGCKLAVTDPMGAILETGVVYIHSHKANKARETMKLRDIILKHRCETVAIGNGTACRETEALISDCIKNNTFKPLNVMYCIVNENGASIYSVSEEAQLEMPDLDPTLRGAVSIARRLQDPLIELVKTEPKHIGVGMYQHDVSETQLKQSLDEVVEECVSFVGVDLNVCTDLMLRRIAGLNKKIAKNIVDWRTANGMIKNRKQLLKIRGLGPKTFEQCAGFIRILPSTVMKKEEDTDSIDGACMSTCTSKKRKSTGLTPKSKKRKLDVASFDVNPLDSTWIHPESYTIATRFLEKIKANPEEIGHSTIELKVEAALRSTDVCRLAKELGTDSHCLQLIIDGVQQSVGSDIREEFEKPLFKKGLVSMDSISPGTKLTGKVVNVTHFGAFVDVGLGRDGLIHSSAMGRVLKLKHKDKLQLGDKVEVKVTNLDKEKGRIGLALLDLL</sequence>
<dbReference type="InterPro" id="IPR018974">
    <property type="entry name" value="Tex-like_N"/>
</dbReference>
<dbReference type="SUPFAM" id="SSF47781">
    <property type="entry name" value="RuvA domain 2-like"/>
    <property type="match status" value="2"/>
</dbReference>
<dbReference type="Pfam" id="PF12836">
    <property type="entry name" value="HHH_3"/>
    <property type="match status" value="1"/>
</dbReference>
<dbReference type="GO" id="GO:0006412">
    <property type="term" value="P:translation"/>
    <property type="evidence" value="ECO:0007669"/>
    <property type="project" value="TreeGrafter"/>
</dbReference>
<comment type="function">
    <text evidence="1">Associates with the EF-Tu.GDP complex and induces the exchange of GDP to GTP. It remains bound to the aminoacyl-tRNA.EF-Tu.GTP complex up to the GTP hydrolysis stage on the ribosome.</text>
</comment>
<dbReference type="FunFam" id="2.40.50.140:FF:000051">
    <property type="entry name" value="RNA-binding transcriptional accessory protein"/>
    <property type="match status" value="1"/>
</dbReference>
<dbReference type="InterPro" id="IPR012337">
    <property type="entry name" value="RNaseH-like_sf"/>
</dbReference>
<dbReference type="GO" id="GO:0003735">
    <property type="term" value="F:structural constituent of ribosome"/>
    <property type="evidence" value="ECO:0007669"/>
    <property type="project" value="TreeGrafter"/>
</dbReference>
<dbReference type="EMBL" id="CAIIXF020000008">
    <property type="protein sequence ID" value="CAH1792511.1"/>
    <property type="molecule type" value="Genomic_DNA"/>
</dbReference>
<dbReference type="InterPro" id="IPR023323">
    <property type="entry name" value="Tex-like_dom_sf"/>
</dbReference>
<evidence type="ECO:0000259" key="2">
    <source>
        <dbReference type="PROSITE" id="PS50126"/>
    </source>
</evidence>
<dbReference type="OrthoDB" id="995477at2759"/>
<dbReference type="Pfam" id="PF00575">
    <property type="entry name" value="S1"/>
    <property type="match status" value="1"/>
</dbReference>
<dbReference type="Gene3D" id="1.10.150.310">
    <property type="entry name" value="Tex RuvX-like domain-like"/>
    <property type="match status" value="1"/>
</dbReference>
<evidence type="ECO:0000256" key="1">
    <source>
        <dbReference type="ARBA" id="ARBA00025453"/>
    </source>
</evidence>
<reference evidence="3" key="1">
    <citation type="submission" date="2022-03" db="EMBL/GenBank/DDBJ databases">
        <authorList>
            <person name="Martin C."/>
        </authorList>
    </citation>
    <scope>NUCLEOTIDE SEQUENCE</scope>
</reference>
<dbReference type="GO" id="GO:0005737">
    <property type="term" value="C:cytoplasm"/>
    <property type="evidence" value="ECO:0007669"/>
    <property type="project" value="UniProtKB-ARBA"/>
</dbReference>
<dbReference type="FunFam" id="1.10.10.650:FF:000001">
    <property type="entry name" value="S1 RNA-binding domain 1"/>
    <property type="match status" value="1"/>
</dbReference>
<organism evidence="3 4">
    <name type="scientific">Owenia fusiformis</name>
    <name type="common">Polychaete worm</name>
    <dbReference type="NCBI Taxonomy" id="6347"/>
    <lineage>
        <taxon>Eukaryota</taxon>
        <taxon>Metazoa</taxon>
        <taxon>Spiralia</taxon>
        <taxon>Lophotrochozoa</taxon>
        <taxon>Annelida</taxon>
        <taxon>Polychaeta</taxon>
        <taxon>Sedentaria</taxon>
        <taxon>Canalipalpata</taxon>
        <taxon>Sabellida</taxon>
        <taxon>Oweniida</taxon>
        <taxon>Oweniidae</taxon>
        <taxon>Owenia</taxon>
    </lineage>
</organism>
<dbReference type="InterPro" id="IPR055179">
    <property type="entry name" value="Tex-like_central_region"/>
</dbReference>
<dbReference type="InterPro" id="IPR032639">
    <property type="entry name" value="Tex_YqgF"/>
</dbReference>
<evidence type="ECO:0000313" key="3">
    <source>
        <dbReference type="EMBL" id="CAH1792511.1"/>
    </source>
</evidence>
<dbReference type="SUPFAM" id="SSF158832">
    <property type="entry name" value="Tex N-terminal region-like"/>
    <property type="match status" value="1"/>
</dbReference>
<dbReference type="Proteomes" id="UP000749559">
    <property type="component" value="Unassembled WGS sequence"/>
</dbReference>
<dbReference type="InterPro" id="IPR037027">
    <property type="entry name" value="YqgF/RNaseH-like_dom_sf"/>
</dbReference>